<accession>A0A6J1CDG8</accession>
<organism evidence="6 7">
    <name type="scientific">Momordica charantia</name>
    <name type="common">Bitter gourd</name>
    <name type="synonym">Balsam pear</name>
    <dbReference type="NCBI Taxonomy" id="3673"/>
    <lineage>
        <taxon>Eukaryota</taxon>
        <taxon>Viridiplantae</taxon>
        <taxon>Streptophyta</taxon>
        <taxon>Embryophyta</taxon>
        <taxon>Tracheophyta</taxon>
        <taxon>Spermatophyta</taxon>
        <taxon>Magnoliopsida</taxon>
        <taxon>eudicotyledons</taxon>
        <taxon>Gunneridae</taxon>
        <taxon>Pentapetalae</taxon>
        <taxon>rosids</taxon>
        <taxon>fabids</taxon>
        <taxon>Cucurbitales</taxon>
        <taxon>Cucurbitaceae</taxon>
        <taxon>Momordiceae</taxon>
        <taxon>Momordica</taxon>
    </lineage>
</organism>
<dbReference type="OrthoDB" id="764172at2759"/>
<dbReference type="KEGG" id="mcha:111009724"/>
<evidence type="ECO:0000256" key="4">
    <source>
        <dbReference type="SAM" id="SignalP"/>
    </source>
</evidence>
<dbReference type="GeneID" id="111009724"/>
<dbReference type="CDD" id="cd15797">
    <property type="entry name" value="PMEI"/>
    <property type="match status" value="1"/>
</dbReference>
<keyword evidence="1 4" id="KW-0732">Signal</keyword>
<dbReference type="Proteomes" id="UP000504603">
    <property type="component" value="Unplaced"/>
</dbReference>
<sequence length="173" mass="18023">MANSIILVLSSLLAFLSLHADAASPNDVVSTVCPKTSNPGFCASVLKSAGSPDLARVAAYTLNLARTNAAQSLSLARSLAKTSETPLKQCYSACSVNYDEAVGEIEQAQNYLAVGDYNGVNVEASAVMTEVGECDGTFRNPPADTSSLTKNGKTLEDLCSIILVISNLLPTSM</sequence>
<evidence type="ECO:0000259" key="5">
    <source>
        <dbReference type="SMART" id="SM00856"/>
    </source>
</evidence>
<dbReference type="RefSeq" id="XP_022138608.1">
    <property type="nucleotide sequence ID" value="XM_022282916.1"/>
</dbReference>
<evidence type="ECO:0000256" key="1">
    <source>
        <dbReference type="ARBA" id="ARBA00022729"/>
    </source>
</evidence>
<dbReference type="AlphaFoldDB" id="A0A6J1CDG8"/>
<dbReference type="InterPro" id="IPR034086">
    <property type="entry name" value="PMEI_plant"/>
</dbReference>
<dbReference type="InterPro" id="IPR035513">
    <property type="entry name" value="Invertase/methylesterase_inhib"/>
</dbReference>
<comment type="similarity">
    <text evidence="3">Belongs to the PMEI family.</text>
</comment>
<keyword evidence="6" id="KW-1185">Reference proteome</keyword>
<evidence type="ECO:0000313" key="6">
    <source>
        <dbReference type="Proteomes" id="UP000504603"/>
    </source>
</evidence>
<protein>
    <submittedName>
        <fullName evidence="7">Pectinesterase inhibitor-like</fullName>
    </submittedName>
</protein>
<dbReference type="InterPro" id="IPR052421">
    <property type="entry name" value="PCW_Enzyme_Inhibitor"/>
</dbReference>
<dbReference type="NCBIfam" id="TIGR01614">
    <property type="entry name" value="PME_inhib"/>
    <property type="match status" value="1"/>
</dbReference>
<dbReference type="Gene3D" id="1.20.140.40">
    <property type="entry name" value="Invertase/pectin methylesterase inhibitor family protein"/>
    <property type="match status" value="1"/>
</dbReference>
<dbReference type="PANTHER" id="PTHR36710">
    <property type="entry name" value="PECTINESTERASE INHIBITOR-LIKE"/>
    <property type="match status" value="1"/>
</dbReference>
<dbReference type="Pfam" id="PF04043">
    <property type="entry name" value="PMEI"/>
    <property type="match status" value="1"/>
</dbReference>
<dbReference type="SMART" id="SM00856">
    <property type="entry name" value="PMEI"/>
    <property type="match status" value="1"/>
</dbReference>
<dbReference type="PANTHER" id="PTHR36710:SF4">
    <property type="entry name" value="PLANT INVERTASE_PECTIN METHYLESTERASE INHIBITOR SUPERFAMILY PROTEIN"/>
    <property type="match status" value="1"/>
</dbReference>
<evidence type="ECO:0000256" key="3">
    <source>
        <dbReference type="ARBA" id="ARBA00038471"/>
    </source>
</evidence>
<feature type="domain" description="Pectinesterase inhibitor" evidence="5">
    <location>
        <begin position="24"/>
        <end position="165"/>
    </location>
</feature>
<feature type="chain" id="PRO_5026753811" evidence="4">
    <location>
        <begin position="23"/>
        <end position="173"/>
    </location>
</feature>
<dbReference type="FunFam" id="1.20.140.40:FF:000008">
    <property type="entry name" value="Invertase/pectin methylesterase inhibitor family protein"/>
    <property type="match status" value="1"/>
</dbReference>
<gene>
    <name evidence="7" type="primary">LOC111009724</name>
</gene>
<reference evidence="7" key="1">
    <citation type="submission" date="2025-08" db="UniProtKB">
        <authorList>
            <consortium name="RefSeq"/>
        </authorList>
    </citation>
    <scope>IDENTIFICATION</scope>
    <source>
        <strain evidence="7">OHB3-1</strain>
    </source>
</reference>
<dbReference type="GO" id="GO:0046910">
    <property type="term" value="F:pectinesterase inhibitor activity"/>
    <property type="evidence" value="ECO:0007669"/>
    <property type="project" value="InterPro"/>
</dbReference>
<evidence type="ECO:0000313" key="7">
    <source>
        <dbReference type="RefSeq" id="XP_022138608.1"/>
    </source>
</evidence>
<evidence type="ECO:0000256" key="2">
    <source>
        <dbReference type="ARBA" id="ARBA00023157"/>
    </source>
</evidence>
<dbReference type="SUPFAM" id="SSF101148">
    <property type="entry name" value="Plant invertase/pectin methylesterase inhibitor"/>
    <property type="match status" value="1"/>
</dbReference>
<proteinExistence type="inferred from homology"/>
<keyword evidence="2" id="KW-1015">Disulfide bond</keyword>
<name>A0A6J1CDG8_MOMCH</name>
<dbReference type="InterPro" id="IPR006501">
    <property type="entry name" value="Pectinesterase_inhib_dom"/>
</dbReference>
<feature type="signal peptide" evidence="4">
    <location>
        <begin position="1"/>
        <end position="22"/>
    </location>
</feature>